<reference evidence="3" key="1">
    <citation type="submission" date="2013-10" db="EMBL/GenBank/DDBJ databases">
        <title>Genome sequencing of Onchocerca volvulus.</title>
        <authorList>
            <person name="Cotton J."/>
            <person name="Tsai J."/>
            <person name="Stanley E."/>
            <person name="Tracey A."/>
            <person name="Holroyd N."/>
            <person name="Lustigman S."/>
            <person name="Berriman M."/>
        </authorList>
    </citation>
    <scope>NUCLEOTIDE SEQUENCE</scope>
</reference>
<organism evidence="2 3">
    <name type="scientific">Onchocerca volvulus</name>
    <dbReference type="NCBI Taxonomy" id="6282"/>
    <lineage>
        <taxon>Eukaryota</taxon>
        <taxon>Metazoa</taxon>
        <taxon>Ecdysozoa</taxon>
        <taxon>Nematoda</taxon>
        <taxon>Chromadorea</taxon>
        <taxon>Rhabditida</taxon>
        <taxon>Spirurina</taxon>
        <taxon>Spiruromorpha</taxon>
        <taxon>Filarioidea</taxon>
        <taxon>Onchocercidae</taxon>
        <taxon>Onchocerca</taxon>
    </lineage>
</organism>
<dbReference type="Proteomes" id="UP000024404">
    <property type="component" value="Unassembled WGS sequence"/>
</dbReference>
<feature type="chain" id="PRO_5035812013" evidence="1">
    <location>
        <begin position="19"/>
        <end position="104"/>
    </location>
</feature>
<feature type="signal peptide" evidence="1">
    <location>
        <begin position="1"/>
        <end position="18"/>
    </location>
</feature>
<dbReference type="AlphaFoldDB" id="A0A8R1TIU6"/>
<keyword evidence="1" id="KW-0732">Signal</keyword>
<evidence type="ECO:0000313" key="2">
    <source>
        <dbReference type="EnsemblMetazoa" id="OVOC10186.1"/>
    </source>
</evidence>
<proteinExistence type="predicted"/>
<reference evidence="2" key="2">
    <citation type="submission" date="2022-06" db="UniProtKB">
        <authorList>
            <consortium name="EnsemblMetazoa"/>
        </authorList>
    </citation>
    <scope>IDENTIFICATION</scope>
</reference>
<dbReference type="OMA" id="FIDFHLA"/>
<evidence type="ECO:0000313" key="3">
    <source>
        <dbReference type="Proteomes" id="UP000024404"/>
    </source>
</evidence>
<keyword evidence="3" id="KW-1185">Reference proteome</keyword>
<protein>
    <submittedName>
        <fullName evidence="2">Uncharacterized protein</fullName>
    </submittedName>
</protein>
<dbReference type="EnsemblMetazoa" id="OVOC10186.1">
    <property type="protein sequence ID" value="OVOC10186.1"/>
    <property type="gene ID" value="WBGene00246995"/>
</dbReference>
<sequence>MDLTLLIAKHLLILCCNGGIPFIDLHMNSNLREKHKSTYTVDPTDWIAVDTSGSELNLSLIDSLSTVHIPAEVKLSACDLFNLTFSDIQDEELFDKNKGELKCR</sequence>
<accession>A0A8R1TIU6</accession>
<dbReference type="EMBL" id="CMVM020000326">
    <property type="status" value="NOT_ANNOTATED_CDS"/>
    <property type="molecule type" value="Genomic_DNA"/>
</dbReference>
<evidence type="ECO:0000256" key="1">
    <source>
        <dbReference type="SAM" id="SignalP"/>
    </source>
</evidence>
<name>A0A8R1TIU6_ONCVO</name>